<evidence type="ECO:0000259" key="6">
    <source>
        <dbReference type="Pfam" id="PF13360"/>
    </source>
</evidence>
<feature type="domain" description="Pyrrolo-quinoline quinone repeat" evidence="6">
    <location>
        <begin position="74"/>
        <end position="304"/>
    </location>
</feature>
<dbReference type="NCBIfam" id="TIGR03300">
    <property type="entry name" value="assembly_YfgL"/>
    <property type="match status" value="1"/>
</dbReference>
<dbReference type="InterPro" id="IPR017687">
    <property type="entry name" value="BamB"/>
</dbReference>
<accession>A0ABR4WAC0</accession>
<dbReference type="Pfam" id="PF13360">
    <property type="entry name" value="PQQ_2"/>
    <property type="match status" value="1"/>
</dbReference>
<name>A0ABR4WAC0_9GAMM</name>
<evidence type="ECO:0000256" key="4">
    <source>
        <dbReference type="HAMAP-Rule" id="MF_00923"/>
    </source>
</evidence>
<evidence type="ECO:0000313" key="8">
    <source>
        <dbReference type="Proteomes" id="UP000029443"/>
    </source>
</evidence>
<dbReference type="InterPro" id="IPR002372">
    <property type="entry name" value="PQQ_rpt_dom"/>
</dbReference>
<comment type="function">
    <text evidence="4">Part of the outer membrane protein assembly complex, which is involved in assembly and insertion of beta-barrel proteins into the outer membrane.</text>
</comment>
<dbReference type="PANTHER" id="PTHR34512">
    <property type="entry name" value="CELL SURFACE PROTEIN"/>
    <property type="match status" value="1"/>
</dbReference>
<sequence length="380" mass="41353">MKYFLLPVILASLVLAGCSSNPNAIEPNDLPKFEASYKVKRLWKEGVGNGVEDSQLSLRPAVTEQQVFAGDVFGDVYAVSRDKGKRQWRVKTEDRIAGGFYAGYGMVLYGTREGVAVALSMETGDTLWRTTLSGEALAIPASDGNVAVFQTQDGHVTALDVESGEQLWDYETPVPTLTLRGLAQPTLDNGKAYAGFANAKLAALDLENGIPLWEQRIAEPTGRSELDRLVDVDSNLIVEGGGVFAVTFQGKAAVVDQENGRPYWEKELSSAQIISASNGSLFVADDTGVVRALDMRSGTVLWKQDKLYGRRLTGTAVQGNHVVIGDFEGYLHWLDVDDGSIVARKRHDWDGFAGTAVSYDGVLYVLSYDGKLAAYQLKER</sequence>
<dbReference type="PANTHER" id="PTHR34512:SF30">
    <property type="entry name" value="OUTER MEMBRANE PROTEIN ASSEMBLY FACTOR BAMB"/>
    <property type="match status" value="1"/>
</dbReference>
<dbReference type="InterPro" id="IPR011047">
    <property type="entry name" value="Quinoprotein_ADH-like_sf"/>
</dbReference>
<dbReference type="RefSeq" id="WP_035249083.1">
    <property type="nucleotide sequence ID" value="NZ_ARXU01000011.1"/>
</dbReference>
<keyword evidence="3 4" id="KW-0998">Cell outer membrane</keyword>
<reference evidence="7 8" key="1">
    <citation type="submission" date="2012-09" db="EMBL/GenBank/DDBJ databases">
        <title>Genome Sequence of alkane-degrading Bacterium Alcanivorax jadensis T9.</title>
        <authorList>
            <person name="Lai Q."/>
            <person name="Shao Z."/>
        </authorList>
    </citation>
    <scope>NUCLEOTIDE SEQUENCE [LARGE SCALE GENOMIC DNA]</scope>
    <source>
        <strain evidence="7 8">T9</strain>
    </source>
</reference>
<dbReference type="InterPro" id="IPR018391">
    <property type="entry name" value="PQQ_b-propeller_rpt"/>
</dbReference>
<keyword evidence="8" id="KW-1185">Reference proteome</keyword>
<comment type="caution">
    <text evidence="7">The sequence shown here is derived from an EMBL/GenBank/DDBJ whole genome shotgun (WGS) entry which is preliminary data.</text>
</comment>
<organism evidence="7 8">
    <name type="scientific">Alcanivorax jadensis T9</name>
    <dbReference type="NCBI Taxonomy" id="1177181"/>
    <lineage>
        <taxon>Bacteria</taxon>
        <taxon>Pseudomonadati</taxon>
        <taxon>Pseudomonadota</taxon>
        <taxon>Gammaproteobacteria</taxon>
        <taxon>Oceanospirillales</taxon>
        <taxon>Alcanivoracaceae</taxon>
        <taxon>Alcanivorax</taxon>
    </lineage>
</organism>
<evidence type="ECO:0000313" key="7">
    <source>
        <dbReference type="EMBL" id="KGD60356.1"/>
    </source>
</evidence>
<feature type="chain" id="PRO_5047170263" description="Outer membrane protein assembly factor BamB" evidence="5">
    <location>
        <begin position="25"/>
        <end position="380"/>
    </location>
</feature>
<protein>
    <recommendedName>
        <fullName evidence="4">Outer membrane protein assembly factor BamB</fullName>
    </recommendedName>
</protein>
<dbReference type="HAMAP" id="MF_00923">
    <property type="entry name" value="OM_assembly_BamB"/>
    <property type="match status" value="1"/>
</dbReference>
<keyword evidence="1 4" id="KW-0732">Signal</keyword>
<evidence type="ECO:0000256" key="2">
    <source>
        <dbReference type="ARBA" id="ARBA00023136"/>
    </source>
</evidence>
<comment type="similarity">
    <text evidence="4">Belongs to the BamB family.</text>
</comment>
<keyword evidence="4" id="KW-0564">Palmitate</keyword>
<dbReference type="Proteomes" id="UP000029443">
    <property type="component" value="Unassembled WGS sequence"/>
</dbReference>
<dbReference type="Gene3D" id="2.130.10.10">
    <property type="entry name" value="YVTN repeat-like/Quinoprotein amine dehydrogenase"/>
    <property type="match status" value="1"/>
</dbReference>
<dbReference type="SUPFAM" id="SSF50998">
    <property type="entry name" value="Quinoprotein alcohol dehydrogenase-like"/>
    <property type="match status" value="1"/>
</dbReference>
<dbReference type="PROSITE" id="PS51257">
    <property type="entry name" value="PROKAR_LIPOPROTEIN"/>
    <property type="match status" value="1"/>
</dbReference>
<evidence type="ECO:0000256" key="3">
    <source>
        <dbReference type="ARBA" id="ARBA00023237"/>
    </source>
</evidence>
<evidence type="ECO:0000256" key="5">
    <source>
        <dbReference type="SAM" id="SignalP"/>
    </source>
</evidence>
<dbReference type="SMART" id="SM00564">
    <property type="entry name" value="PQQ"/>
    <property type="match status" value="6"/>
</dbReference>
<comment type="subcellular location">
    <subcellularLocation>
        <location evidence="4">Cell outer membrane</location>
        <topology evidence="4">Lipid-anchor</topology>
    </subcellularLocation>
</comment>
<keyword evidence="4" id="KW-0449">Lipoprotein</keyword>
<gene>
    <name evidence="4" type="primary">bamB</name>
    <name evidence="7" type="ORF">T9A_02533</name>
</gene>
<keyword evidence="2 4" id="KW-0472">Membrane</keyword>
<feature type="signal peptide" evidence="5">
    <location>
        <begin position="1"/>
        <end position="24"/>
    </location>
</feature>
<comment type="subunit">
    <text evidence="4">Part of the Bam complex.</text>
</comment>
<evidence type="ECO:0000256" key="1">
    <source>
        <dbReference type="ARBA" id="ARBA00022729"/>
    </source>
</evidence>
<dbReference type="InterPro" id="IPR015943">
    <property type="entry name" value="WD40/YVTN_repeat-like_dom_sf"/>
</dbReference>
<proteinExistence type="inferred from homology"/>
<dbReference type="EMBL" id="ARXU01000011">
    <property type="protein sequence ID" value="KGD60356.1"/>
    <property type="molecule type" value="Genomic_DNA"/>
</dbReference>